<evidence type="ECO:0000313" key="3">
    <source>
        <dbReference type="EMBL" id="KAA1105483.1"/>
    </source>
</evidence>
<evidence type="ECO:0000256" key="1">
    <source>
        <dbReference type="SAM" id="MobiDB-lite"/>
    </source>
</evidence>
<feature type="region of interest" description="Disordered" evidence="1">
    <location>
        <begin position="181"/>
        <end position="219"/>
    </location>
</feature>
<evidence type="ECO:0000313" key="4">
    <source>
        <dbReference type="Proteomes" id="UP000324748"/>
    </source>
</evidence>
<dbReference type="AlphaFoldDB" id="A0A5B0NIN3"/>
<feature type="compositionally biased region" description="Polar residues" evidence="1">
    <location>
        <begin position="242"/>
        <end position="255"/>
    </location>
</feature>
<evidence type="ECO:0000313" key="2">
    <source>
        <dbReference type="EMBL" id="KAA1088486.1"/>
    </source>
</evidence>
<dbReference type="EMBL" id="VDEP01000406">
    <property type="protein sequence ID" value="KAA1088486.1"/>
    <property type="molecule type" value="Genomic_DNA"/>
</dbReference>
<feature type="compositionally biased region" description="Polar residues" evidence="1">
    <location>
        <begin position="183"/>
        <end position="197"/>
    </location>
</feature>
<evidence type="ECO:0000313" key="5">
    <source>
        <dbReference type="Proteomes" id="UP000325313"/>
    </source>
</evidence>
<sequence length="616" mass="70242">MKNSFIFTIAFIQSSSSQGFTHVLHDATPALQDLESGQQHASFDKNLIEPPSRHVHIPDYTSTLPSDLLQSPTGSLNYYLDLFHSITDDHLFQFGDHPFYPESSGALPTASSSSESIHSNHHQPNHIPTPSASLDELRVEDYAAPGLVHSNIDELFEWATPYRGSLGSLPIDKQASAIEPPTLKNQHSTQIGTSLSGDDQPASLKLNEDPKNDRLNPKRKALEDLLVANLKKKARKIRGDNKTSGSKTRTKSNAKTAKPVPKRLKQNLLKEHLEVDGNQAAPFDGRTLDLERSAWLSTLVFPGVRMWKNGLLDKGVLHNSDLWKRLNSNHRFSAYPILIQELVNSRKIPQETVLSNAMVLLEEIFYRDGQFLIPFTLPDIPKTKSKGHPEQYGAKSEEIIGLRSKEQEGLLDWLVKLFNIGMESDDKFLLKSDGRPYPISSIQKKIFEYLSKDPESEEQNSKRWITMPRGSKIVEQRAVSYEDAMKTQVAINTLGDYYKSTNFPKWRKLFSMDDHFFNVFEFIKLKEHNSMVSKLRKDELVEWTKLKVFPWNDPLISTKEDFNPEDLLSNFISRIQERWTGADKHLDVYVKQPVPRQLREYATEIESPVNQMFGYS</sequence>
<name>A0A5B0NIN3_PUCGR</name>
<feature type="region of interest" description="Disordered" evidence="1">
    <location>
        <begin position="233"/>
        <end position="258"/>
    </location>
</feature>
<keyword evidence="4" id="KW-1185">Reference proteome</keyword>
<feature type="compositionally biased region" description="Low complexity" evidence="1">
    <location>
        <begin position="103"/>
        <end position="117"/>
    </location>
</feature>
<organism evidence="2 5">
    <name type="scientific">Puccinia graminis f. sp. tritici</name>
    <dbReference type="NCBI Taxonomy" id="56615"/>
    <lineage>
        <taxon>Eukaryota</taxon>
        <taxon>Fungi</taxon>
        <taxon>Dikarya</taxon>
        <taxon>Basidiomycota</taxon>
        <taxon>Pucciniomycotina</taxon>
        <taxon>Pucciniomycetes</taxon>
        <taxon>Pucciniales</taxon>
        <taxon>Pucciniaceae</taxon>
        <taxon>Puccinia</taxon>
    </lineage>
</organism>
<feature type="compositionally biased region" description="Basic and acidic residues" evidence="1">
    <location>
        <begin position="206"/>
        <end position="219"/>
    </location>
</feature>
<proteinExistence type="predicted"/>
<gene>
    <name evidence="3" type="ORF">PGT21_008707</name>
    <name evidence="2" type="ORF">PGTUg99_030757</name>
</gene>
<reference evidence="4 5" key="1">
    <citation type="submission" date="2019-05" db="EMBL/GenBank/DDBJ databases">
        <title>Emergence of the Ug99 lineage of the wheat stem rust pathogen through somatic hybridization.</title>
        <authorList>
            <person name="Li F."/>
            <person name="Upadhyaya N.M."/>
            <person name="Sperschneider J."/>
            <person name="Matny O."/>
            <person name="Nguyen-Phuc H."/>
            <person name="Mago R."/>
            <person name="Raley C."/>
            <person name="Miller M.E."/>
            <person name="Silverstein K.A.T."/>
            <person name="Henningsen E."/>
            <person name="Hirsch C.D."/>
            <person name="Visser B."/>
            <person name="Pretorius Z.A."/>
            <person name="Steffenson B.J."/>
            <person name="Schwessinger B."/>
            <person name="Dodds P.N."/>
            <person name="Figueroa M."/>
        </authorList>
    </citation>
    <scope>NUCLEOTIDE SEQUENCE [LARGE SCALE GENOMIC DNA]</scope>
    <source>
        <strain evidence="3">21-0</strain>
        <strain evidence="2 5">Ug99</strain>
    </source>
</reference>
<protein>
    <submittedName>
        <fullName evidence="2">Uncharacterized protein</fullName>
    </submittedName>
</protein>
<dbReference type="OrthoDB" id="2496225at2759"/>
<dbReference type="Proteomes" id="UP000325313">
    <property type="component" value="Unassembled WGS sequence"/>
</dbReference>
<dbReference type="Proteomes" id="UP000324748">
    <property type="component" value="Unassembled WGS sequence"/>
</dbReference>
<dbReference type="EMBL" id="VSWC01000040">
    <property type="protein sequence ID" value="KAA1105483.1"/>
    <property type="molecule type" value="Genomic_DNA"/>
</dbReference>
<feature type="region of interest" description="Disordered" evidence="1">
    <location>
        <begin position="103"/>
        <end position="131"/>
    </location>
</feature>
<comment type="caution">
    <text evidence="2">The sequence shown here is derived from an EMBL/GenBank/DDBJ whole genome shotgun (WGS) entry which is preliminary data.</text>
</comment>
<accession>A0A5B0NIN3</accession>